<dbReference type="InterPro" id="IPR057253">
    <property type="entry name" value="CoiA-like_N"/>
</dbReference>
<dbReference type="EMBL" id="CP023777">
    <property type="protein sequence ID" value="ATL48987.1"/>
    <property type="molecule type" value="Genomic_DNA"/>
</dbReference>
<dbReference type="OrthoDB" id="4212451at2"/>
<dbReference type="Pfam" id="PF25164">
    <property type="entry name" value="CoiA_N"/>
    <property type="match status" value="1"/>
</dbReference>
<accession>A0A291QYI4</accession>
<name>A0A291QYI4_9BACT</name>
<keyword evidence="3" id="KW-1185">Reference proteome</keyword>
<organism evidence="2 3">
    <name type="scientific">Chitinophaga caeni</name>
    <dbReference type="NCBI Taxonomy" id="2029983"/>
    <lineage>
        <taxon>Bacteria</taxon>
        <taxon>Pseudomonadati</taxon>
        <taxon>Bacteroidota</taxon>
        <taxon>Chitinophagia</taxon>
        <taxon>Chitinophagales</taxon>
        <taxon>Chitinophagaceae</taxon>
        <taxon>Chitinophaga</taxon>
    </lineage>
</organism>
<proteinExistence type="predicted"/>
<evidence type="ECO:0000313" key="3">
    <source>
        <dbReference type="Proteomes" id="UP000220133"/>
    </source>
</evidence>
<evidence type="ECO:0000313" key="2">
    <source>
        <dbReference type="EMBL" id="ATL48987.1"/>
    </source>
</evidence>
<sequence length="271" mass="31726">MKYALVNNAKLEATKGSRGICPYCRAELIAKCGEYKIHHWAHTSKGNCDPWWERETDWHRLWKGNYPEKWQEIVFRDSTSGEKHIADVQTDHGLTIEFQHSNINSEERKAREQFYKNLVWIVDGTRLNSDFPRFLLGSKKFKSSGKQGLYFVDLLDKNFPINWKDCAVPVIFDFKVLNELTGNDKFRDNLYCLFPDKVKHYNILAIISRTTFIDSTKNGTWLKWYLNFVGKSNAGLKADELSQEKQTPKKAVRPRTADIIVKGRFKRRSRL</sequence>
<reference evidence="2 3" key="1">
    <citation type="submission" date="2017-10" db="EMBL/GenBank/DDBJ databases">
        <title>Paenichitinophaga pekingensis gen. nov., sp. nov., isolated from activated sludge.</title>
        <authorList>
            <person name="Jin D."/>
            <person name="Kong X."/>
            <person name="Deng Y."/>
            <person name="Bai Z."/>
        </authorList>
    </citation>
    <scope>NUCLEOTIDE SEQUENCE [LARGE SCALE GENOMIC DNA]</scope>
    <source>
        <strain evidence="2 3">13</strain>
    </source>
</reference>
<dbReference type="KEGG" id="cbae:COR50_18425"/>
<protein>
    <submittedName>
        <fullName evidence="2">Competence protein</fullName>
    </submittedName>
</protein>
<dbReference type="Proteomes" id="UP000220133">
    <property type="component" value="Chromosome"/>
</dbReference>
<dbReference type="AlphaFoldDB" id="A0A291QYI4"/>
<gene>
    <name evidence="2" type="ORF">COR50_18425</name>
</gene>
<feature type="domain" description="Competence protein CoiA-like N-terminal" evidence="1">
    <location>
        <begin position="8"/>
        <end position="49"/>
    </location>
</feature>
<dbReference type="RefSeq" id="WP_098195355.1">
    <property type="nucleotide sequence ID" value="NZ_CP023777.1"/>
</dbReference>
<evidence type="ECO:0000259" key="1">
    <source>
        <dbReference type="Pfam" id="PF25164"/>
    </source>
</evidence>